<protein>
    <recommendedName>
        <fullName evidence="4">Pentapeptide repeat-containing protein</fullName>
    </recommendedName>
</protein>
<dbReference type="SUPFAM" id="SSF141571">
    <property type="entry name" value="Pentapeptide repeat-like"/>
    <property type="match status" value="2"/>
</dbReference>
<keyword evidence="3" id="KW-1185">Reference proteome</keyword>
<evidence type="ECO:0000313" key="2">
    <source>
        <dbReference type="EMBL" id="KAF2212986.1"/>
    </source>
</evidence>
<sequence>MSPADANLKDVLHRLVRGDLPDAEDDGGAPVTLLNPSGSTTSTLSPSLTASTSGDASSDGSVEGDFRAAAARPGLVYIESVVSSEAARSPTAPRHTWPAASSAQLRVPSDVPACLDVKFSPGLKPPQYGLVVQNPGVDAGGGFINVTFVNCRFDPHLPTIFDNCCISDTTFKNCDFRDVALEGVVMSGNIFVSCTFNCAWKHRKLAVDFSWKGETFNDHYFDDDEPAEIVALNQAREEANDAIITRPRPSDRQSSRWGNIKGFASAANDNKHYDFVEPIVMSTEPHKIPLGLGKSLLFDDTPVAGLHITDGYGCKFENVQFIRCDFQNTTFDNCHLVNVVFQNCHFRDANFQEVVIKDRTYDNSWFDGCAWKWRILLYRQAPIEDETFRQGGVNGHGFPEIVRQHGAAQANKAAFRERQALIRRPLAKSQRKQERRDFRVKSAAESMREGLGSGEMVRTMVVPGAVHGRREKDIGTTFVTPSFD</sequence>
<feature type="compositionally biased region" description="Low complexity" evidence="1">
    <location>
        <begin position="32"/>
        <end position="61"/>
    </location>
</feature>
<name>A0A6A6FHP4_9PEZI</name>
<dbReference type="Pfam" id="PF13599">
    <property type="entry name" value="Pentapeptide_4"/>
    <property type="match status" value="1"/>
</dbReference>
<reference evidence="2" key="1">
    <citation type="journal article" date="2020" name="Stud. Mycol.">
        <title>101 Dothideomycetes genomes: a test case for predicting lifestyles and emergence of pathogens.</title>
        <authorList>
            <person name="Haridas S."/>
            <person name="Albert R."/>
            <person name="Binder M."/>
            <person name="Bloem J."/>
            <person name="Labutti K."/>
            <person name="Salamov A."/>
            <person name="Andreopoulos B."/>
            <person name="Baker S."/>
            <person name="Barry K."/>
            <person name="Bills G."/>
            <person name="Bluhm B."/>
            <person name="Cannon C."/>
            <person name="Castanera R."/>
            <person name="Culley D."/>
            <person name="Daum C."/>
            <person name="Ezra D."/>
            <person name="Gonzalez J."/>
            <person name="Henrissat B."/>
            <person name="Kuo A."/>
            <person name="Liang C."/>
            <person name="Lipzen A."/>
            <person name="Lutzoni F."/>
            <person name="Magnuson J."/>
            <person name="Mondo S."/>
            <person name="Nolan M."/>
            <person name="Ohm R."/>
            <person name="Pangilinan J."/>
            <person name="Park H.-J."/>
            <person name="Ramirez L."/>
            <person name="Alfaro M."/>
            <person name="Sun H."/>
            <person name="Tritt A."/>
            <person name="Yoshinaga Y."/>
            <person name="Zwiers L.-H."/>
            <person name="Turgeon B."/>
            <person name="Goodwin S."/>
            <person name="Spatafora J."/>
            <person name="Crous P."/>
            <person name="Grigoriev I."/>
        </authorList>
    </citation>
    <scope>NUCLEOTIDE SEQUENCE</scope>
    <source>
        <strain evidence="2">SCOH1-5</strain>
    </source>
</reference>
<organism evidence="2 3">
    <name type="scientific">Cercospora zeae-maydis SCOH1-5</name>
    <dbReference type="NCBI Taxonomy" id="717836"/>
    <lineage>
        <taxon>Eukaryota</taxon>
        <taxon>Fungi</taxon>
        <taxon>Dikarya</taxon>
        <taxon>Ascomycota</taxon>
        <taxon>Pezizomycotina</taxon>
        <taxon>Dothideomycetes</taxon>
        <taxon>Dothideomycetidae</taxon>
        <taxon>Mycosphaerellales</taxon>
        <taxon>Mycosphaerellaceae</taxon>
        <taxon>Cercospora</taxon>
    </lineage>
</organism>
<dbReference type="Gene3D" id="2.160.20.80">
    <property type="entry name" value="E3 ubiquitin-protein ligase SopA"/>
    <property type="match status" value="2"/>
</dbReference>
<evidence type="ECO:0008006" key="4">
    <source>
        <dbReference type="Google" id="ProtNLM"/>
    </source>
</evidence>
<dbReference type="Proteomes" id="UP000799539">
    <property type="component" value="Unassembled WGS sequence"/>
</dbReference>
<evidence type="ECO:0000313" key="3">
    <source>
        <dbReference type="Proteomes" id="UP000799539"/>
    </source>
</evidence>
<accession>A0A6A6FHP4</accession>
<proteinExistence type="predicted"/>
<evidence type="ECO:0000256" key="1">
    <source>
        <dbReference type="SAM" id="MobiDB-lite"/>
    </source>
</evidence>
<dbReference type="EMBL" id="ML992671">
    <property type="protein sequence ID" value="KAF2212986.1"/>
    <property type="molecule type" value="Genomic_DNA"/>
</dbReference>
<dbReference type="OrthoDB" id="3642607at2759"/>
<dbReference type="AlphaFoldDB" id="A0A6A6FHP4"/>
<gene>
    <name evidence="2" type="ORF">CERZMDRAFT_96662</name>
</gene>
<feature type="region of interest" description="Disordered" evidence="1">
    <location>
        <begin position="19"/>
        <end position="61"/>
    </location>
</feature>
<dbReference type="InterPro" id="IPR001646">
    <property type="entry name" value="5peptide_repeat"/>
</dbReference>